<name>A0A9E6XTN2_9ACTN</name>
<sequence length="722" mass="82820">MADSAPLRPSKEHIEAFREAAQSLKLYRRADIPDAKGESLIEELYVDPLPNDHVLNTMVKPNTTFIIGRKGTGKSTVFLRAQHELRQSSDVVSAYIDIKTVYESSQVDPQLLAKAAAIEGSLSPSEIGQLLLYRHFLSTLVRDIRKEIEKRIKTSIWTKVKRKVGGSLSDLFAEMDHLLARAHDDHFMSVLGTFQKQARDRNHEEEAGRDGAAGEVKLGTDPSVKLSLESSVTFTTTSEREREYAEVLMRIFDIRQYITELRALLEKVEIKHLYVFVDDFSELPPEAMQIVVDSILSPLNNWSDELVKFKVAAYPGRVYYGQIDKTKIDEVNLDLYSLYGTADLASMEDKAIDFTRRLIERRLRYFGDTRARRFFSQEYSKSQEEIWRQLFYATMANPRNLGYVLYFIYEAELLYGGRITLRSIGDAARRYYEEKIEAYFNMKRFLHETFEERSSIFSLKDLLDECVERARALRSHQRSSVIRDLEGRPPTSHFHVVTALDSLLATLELNFFLTKYFVMKDRDGRQVTVFALNYGLCQKETIIFGRPGGKREHRLYFVERIFDYTPILQAYLRTNQEIACDNCNATFEPEQLPALQLFGMQCPNCKAGACSVTNLSRKYEATLREVSDTALLPQVELGILHTLGTEADPQFAVEIAGELDCSYQLIGKRARALAERDLVHRDTNEGGRRVFTITDRARSIYMDEMVVEEPSTPSPDRGRDVE</sequence>
<dbReference type="Gene3D" id="1.10.10.10">
    <property type="entry name" value="Winged helix-like DNA-binding domain superfamily/Winged helix DNA-binding domain"/>
    <property type="match status" value="1"/>
</dbReference>
<gene>
    <name evidence="1" type="ORF">DSM104329_00632</name>
</gene>
<protein>
    <submittedName>
        <fullName evidence="1">Uncharacterized protein</fullName>
    </submittedName>
</protein>
<proteinExistence type="predicted"/>
<dbReference type="SUPFAM" id="SSF52540">
    <property type="entry name" value="P-loop containing nucleoside triphosphate hydrolases"/>
    <property type="match status" value="1"/>
</dbReference>
<dbReference type="KEGG" id="sbae:DSM104329_00632"/>
<dbReference type="EMBL" id="CP087164">
    <property type="protein sequence ID" value="UGS34256.1"/>
    <property type="molecule type" value="Genomic_DNA"/>
</dbReference>
<dbReference type="RefSeq" id="WP_259313941.1">
    <property type="nucleotide sequence ID" value="NZ_CP087164.1"/>
</dbReference>
<dbReference type="AlphaFoldDB" id="A0A9E6XTN2"/>
<reference evidence="1" key="1">
    <citation type="journal article" date="2022" name="Int. J. Syst. Evol. Microbiol.">
        <title>Pseudomonas aegrilactucae sp. nov. and Pseudomonas morbosilactucae sp. nov., pathogens causing bacterial rot of lettuce in Japan.</title>
        <authorList>
            <person name="Sawada H."/>
            <person name="Fujikawa T."/>
            <person name="Satou M."/>
        </authorList>
    </citation>
    <scope>NUCLEOTIDE SEQUENCE</scope>
    <source>
        <strain evidence="1">0166_1</strain>
    </source>
</reference>
<dbReference type="InterPro" id="IPR027417">
    <property type="entry name" value="P-loop_NTPase"/>
</dbReference>
<dbReference type="Proteomes" id="UP001162834">
    <property type="component" value="Chromosome"/>
</dbReference>
<dbReference type="SUPFAM" id="SSF46785">
    <property type="entry name" value="Winged helix' DNA-binding domain"/>
    <property type="match status" value="1"/>
</dbReference>
<dbReference type="InterPro" id="IPR036390">
    <property type="entry name" value="WH_DNA-bd_sf"/>
</dbReference>
<evidence type="ECO:0000313" key="2">
    <source>
        <dbReference type="Proteomes" id="UP001162834"/>
    </source>
</evidence>
<accession>A0A9E6XTN2</accession>
<evidence type="ECO:0000313" key="1">
    <source>
        <dbReference type="EMBL" id="UGS34256.1"/>
    </source>
</evidence>
<keyword evidence="2" id="KW-1185">Reference proteome</keyword>
<organism evidence="1 2">
    <name type="scientific">Capillimicrobium parvum</name>
    <dbReference type="NCBI Taxonomy" id="2884022"/>
    <lineage>
        <taxon>Bacteria</taxon>
        <taxon>Bacillati</taxon>
        <taxon>Actinomycetota</taxon>
        <taxon>Thermoleophilia</taxon>
        <taxon>Solirubrobacterales</taxon>
        <taxon>Capillimicrobiaceae</taxon>
        <taxon>Capillimicrobium</taxon>
    </lineage>
</organism>
<dbReference type="InterPro" id="IPR036388">
    <property type="entry name" value="WH-like_DNA-bd_sf"/>
</dbReference>